<evidence type="ECO:0000313" key="3">
    <source>
        <dbReference type="Proteomes" id="UP000291084"/>
    </source>
</evidence>
<dbReference type="AlphaFoldDB" id="A0A0S3SC52"/>
<evidence type="ECO:0000313" key="2">
    <source>
        <dbReference type="EMBL" id="BAT90454.1"/>
    </source>
</evidence>
<organism evidence="2 3">
    <name type="scientific">Vigna angularis var. angularis</name>
    <dbReference type="NCBI Taxonomy" id="157739"/>
    <lineage>
        <taxon>Eukaryota</taxon>
        <taxon>Viridiplantae</taxon>
        <taxon>Streptophyta</taxon>
        <taxon>Embryophyta</taxon>
        <taxon>Tracheophyta</taxon>
        <taxon>Spermatophyta</taxon>
        <taxon>Magnoliopsida</taxon>
        <taxon>eudicotyledons</taxon>
        <taxon>Gunneridae</taxon>
        <taxon>Pentapetalae</taxon>
        <taxon>rosids</taxon>
        <taxon>fabids</taxon>
        <taxon>Fabales</taxon>
        <taxon>Fabaceae</taxon>
        <taxon>Papilionoideae</taxon>
        <taxon>50 kb inversion clade</taxon>
        <taxon>NPAAA clade</taxon>
        <taxon>indigoferoid/millettioid clade</taxon>
        <taxon>Phaseoleae</taxon>
        <taxon>Vigna</taxon>
    </lineage>
</organism>
<keyword evidence="3" id="KW-1185">Reference proteome</keyword>
<gene>
    <name evidence="2" type="primary">Vigan.06G170400</name>
    <name evidence="2" type="ORF">VIGAN_06170400</name>
</gene>
<evidence type="ECO:0000256" key="1">
    <source>
        <dbReference type="SAM" id="SignalP"/>
    </source>
</evidence>
<feature type="non-terminal residue" evidence="2">
    <location>
        <position position="1"/>
    </location>
</feature>
<sequence>KVQIHLTWFVKVYLLPLIGSNEVVNAFKSSIEYHAVGTKLIYFEENCKNAFSKIVKAVCFGGGKILLVGDID</sequence>
<protein>
    <submittedName>
        <fullName evidence="2">Uncharacterized protein</fullName>
    </submittedName>
</protein>
<feature type="signal peptide" evidence="1">
    <location>
        <begin position="1"/>
        <end position="20"/>
    </location>
</feature>
<reference evidence="2 3" key="1">
    <citation type="journal article" date="2015" name="Sci. Rep.">
        <title>The power of single molecule real-time sequencing technology in the de novo assembly of a eukaryotic genome.</title>
        <authorList>
            <person name="Sakai H."/>
            <person name="Naito K."/>
            <person name="Ogiso-Tanaka E."/>
            <person name="Takahashi Y."/>
            <person name="Iseki K."/>
            <person name="Muto C."/>
            <person name="Satou K."/>
            <person name="Teruya K."/>
            <person name="Shiroma A."/>
            <person name="Shimoji M."/>
            <person name="Hirano T."/>
            <person name="Itoh T."/>
            <person name="Kaga A."/>
            <person name="Tomooka N."/>
        </authorList>
    </citation>
    <scope>NUCLEOTIDE SEQUENCE [LARGE SCALE GENOMIC DNA]</scope>
    <source>
        <strain evidence="3">cv. Shumari</strain>
    </source>
</reference>
<dbReference type="EMBL" id="AP015039">
    <property type="protein sequence ID" value="BAT90454.1"/>
    <property type="molecule type" value="Genomic_DNA"/>
</dbReference>
<dbReference type="Proteomes" id="UP000291084">
    <property type="component" value="Chromosome 6"/>
</dbReference>
<accession>A0A0S3SC52</accession>
<name>A0A0S3SC52_PHAAN</name>
<keyword evidence="1" id="KW-0732">Signal</keyword>
<proteinExistence type="predicted"/>
<feature type="chain" id="PRO_5006617931" evidence="1">
    <location>
        <begin position="21"/>
        <end position="72"/>
    </location>
</feature>